<feature type="transmembrane region" description="Helical" evidence="7">
    <location>
        <begin position="78"/>
        <end position="99"/>
    </location>
</feature>
<dbReference type="GeneID" id="85484603"/>
<keyword evidence="5 7" id="KW-0472">Membrane</keyword>
<dbReference type="InterPro" id="IPR027417">
    <property type="entry name" value="P-loop_NTPase"/>
</dbReference>
<dbReference type="GO" id="GO:0005886">
    <property type="term" value="C:plasma membrane"/>
    <property type="evidence" value="ECO:0007669"/>
    <property type="project" value="UniProtKB-SubCell"/>
</dbReference>
<keyword evidence="2" id="KW-1003">Cell membrane</keyword>
<keyword evidence="4 7" id="KW-1133">Transmembrane helix</keyword>
<evidence type="ECO:0000256" key="7">
    <source>
        <dbReference type="SAM" id="Phobius"/>
    </source>
</evidence>
<evidence type="ECO:0000259" key="8">
    <source>
        <dbReference type="Pfam" id="PF12696"/>
    </source>
</evidence>
<dbReference type="InterPro" id="IPR051539">
    <property type="entry name" value="T4SS-coupling_protein"/>
</dbReference>
<name>A0A1I0SQN3_9NOCA</name>
<dbReference type="InterPro" id="IPR032689">
    <property type="entry name" value="TraG-D_C"/>
</dbReference>
<evidence type="ECO:0000256" key="3">
    <source>
        <dbReference type="ARBA" id="ARBA00022692"/>
    </source>
</evidence>
<comment type="subcellular location">
    <subcellularLocation>
        <location evidence="1">Cell membrane</location>
        <topology evidence="1">Multi-pass membrane protein</topology>
    </subcellularLocation>
</comment>
<organism evidence="9 10">
    <name type="scientific">Rhodococcoides kroppenstedtii</name>
    <dbReference type="NCBI Taxonomy" id="293050"/>
    <lineage>
        <taxon>Bacteria</taxon>
        <taxon>Bacillati</taxon>
        <taxon>Actinomycetota</taxon>
        <taxon>Actinomycetes</taxon>
        <taxon>Mycobacteriales</taxon>
        <taxon>Nocardiaceae</taxon>
        <taxon>Rhodococcoides</taxon>
    </lineage>
</organism>
<evidence type="ECO:0000256" key="5">
    <source>
        <dbReference type="ARBA" id="ARBA00023136"/>
    </source>
</evidence>
<accession>A0A1I0SQN3</accession>
<evidence type="ECO:0000256" key="4">
    <source>
        <dbReference type="ARBA" id="ARBA00022989"/>
    </source>
</evidence>
<keyword evidence="3 7" id="KW-0812">Transmembrane</keyword>
<dbReference type="Proteomes" id="UP000182054">
    <property type="component" value="Unassembled WGS sequence"/>
</dbReference>
<feature type="region of interest" description="Disordered" evidence="6">
    <location>
        <begin position="144"/>
        <end position="164"/>
    </location>
</feature>
<dbReference type="AlphaFoldDB" id="A0A1I0SQN3"/>
<reference evidence="9 10" key="1">
    <citation type="submission" date="2016-10" db="EMBL/GenBank/DDBJ databases">
        <authorList>
            <person name="de Groot N.N."/>
        </authorList>
    </citation>
    <scope>NUCLEOTIDE SEQUENCE [LARGE SCALE GENOMIC DNA]</scope>
    <source>
        <strain evidence="9 10">DSM 44908</strain>
    </source>
</reference>
<evidence type="ECO:0000313" key="9">
    <source>
        <dbReference type="EMBL" id="SFA41789.1"/>
    </source>
</evidence>
<gene>
    <name evidence="9" type="ORF">SAMN05444374_102131</name>
</gene>
<dbReference type="PANTHER" id="PTHR37937:SF1">
    <property type="entry name" value="CONJUGATIVE TRANSFER: DNA TRANSPORT"/>
    <property type="match status" value="1"/>
</dbReference>
<dbReference type="Pfam" id="PF12696">
    <property type="entry name" value="TraG-D_C"/>
    <property type="match status" value="1"/>
</dbReference>
<dbReference type="CDD" id="cd01127">
    <property type="entry name" value="TrwB_TraG_TraD_VirD4"/>
    <property type="match status" value="1"/>
</dbReference>
<evidence type="ECO:0000256" key="2">
    <source>
        <dbReference type="ARBA" id="ARBA00022475"/>
    </source>
</evidence>
<feature type="transmembrane region" description="Helical" evidence="7">
    <location>
        <begin position="20"/>
        <end position="43"/>
    </location>
</feature>
<evidence type="ECO:0000256" key="1">
    <source>
        <dbReference type="ARBA" id="ARBA00004651"/>
    </source>
</evidence>
<dbReference type="EMBL" id="FOJN01000002">
    <property type="protein sequence ID" value="SFA41789.1"/>
    <property type="molecule type" value="Genomic_DNA"/>
</dbReference>
<dbReference type="Gene3D" id="3.40.50.300">
    <property type="entry name" value="P-loop containing nucleotide triphosphate hydrolases"/>
    <property type="match status" value="1"/>
</dbReference>
<dbReference type="SUPFAM" id="SSF52540">
    <property type="entry name" value="P-loop containing nucleoside triphosphate hydrolases"/>
    <property type="match status" value="1"/>
</dbReference>
<feature type="domain" description="TraD/TraG TraM recognition site" evidence="8">
    <location>
        <begin position="440"/>
        <end position="561"/>
    </location>
</feature>
<sequence>MTRRRDGVVVRDLYSRDRELIAVLLVVLLIAVVVGVVTVSAVWGSMLAGTDQAVGYNPFETVSGLIGGDLIWPTEATAIAAILGALLVIGTALAGAAVARRRGAARDCRSPEGLANRRDLIAAGMTEDRVRRRGADNRARYARAATGGDTVSPRKGRGGDDRSVPTTVFGAHLGDERTSGVGVWCSHEDSVLFEGAAQMGKTSLVAVPNALPAPGALVLSSTKAEIVYLTWLPRSKRGTVSVFDPENISRWPNRIKFSAVAGCQDPDVAIRRAAALVSARPMEGTTGADFFEGRAKTMLRCYLHAAAIADLGLTAVARWCSSKAPEEALRILGEHRPDWAEALSGILDSRADKTTDTIVQVLSSIMEPLASPALLAAVDCPAEESFDVAEFVATNTGTLYLLSEGDNESVAPFVALLAAEVFKVASDYSQTLPARRLDPPLKMILDEVNNVAPIPELPEKMSDSGGRGISLWCFTHNRSQTEKRWGREGAALFVGSANSRVVLPGLLDTAALREISTLIGQREELVLGAPDARRGQPVGAQRQGSLVVRPIMTESAIRELPDKTAVVIRRNCKAVMISMLGYYEDPEIAETVAESERWALRSVAAGRVLTPDTAAAIEAPTTDLHAAGAH</sequence>
<dbReference type="RefSeq" id="WP_068363681.1">
    <property type="nucleotide sequence ID" value="NZ_FOJN01000002.1"/>
</dbReference>
<evidence type="ECO:0000313" key="10">
    <source>
        <dbReference type="Proteomes" id="UP000182054"/>
    </source>
</evidence>
<proteinExistence type="predicted"/>
<dbReference type="PANTHER" id="PTHR37937">
    <property type="entry name" value="CONJUGATIVE TRANSFER: DNA TRANSPORT"/>
    <property type="match status" value="1"/>
</dbReference>
<protein>
    <submittedName>
        <fullName evidence="9">Type IV secretory pathway, VirD4 component, TraG/TraD family ATPase</fullName>
    </submittedName>
</protein>
<evidence type="ECO:0000256" key="6">
    <source>
        <dbReference type="SAM" id="MobiDB-lite"/>
    </source>
</evidence>